<feature type="chain" id="PRO_5024401357" evidence="1">
    <location>
        <begin position="22"/>
        <end position="90"/>
    </location>
</feature>
<comment type="caution">
    <text evidence="2">The sequence shown here is derived from an EMBL/GenBank/DDBJ whole genome shotgun (WGS) entry which is preliminary data.</text>
</comment>
<organism evidence="2 3">
    <name type="scientific">Desulfobotulus mexicanus</name>
    <dbReference type="NCBI Taxonomy" id="2586642"/>
    <lineage>
        <taxon>Bacteria</taxon>
        <taxon>Pseudomonadati</taxon>
        <taxon>Thermodesulfobacteriota</taxon>
        <taxon>Desulfobacteria</taxon>
        <taxon>Desulfobacterales</taxon>
        <taxon>Desulfobacteraceae</taxon>
        <taxon>Desulfobotulus</taxon>
    </lineage>
</organism>
<proteinExistence type="predicted"/>
<evidence type="ECO:0000313" key="3">
    <source>
        <dbReference type="Proteomes" id="UP000321899"/>
    </source>
</evidence>
<dbReference type="EMBL" id="VDMB01000002">
    <property type="protein sequence ID" value="TYT75778.1"/>
    <property type="molecule type" value="Genomic_DNA"/>
</dbReference>
<dbReference type="OrthoDB" id="9846437at2"/>
<dbReference type="PROSITE" id="PS51257">
    <property type="entry name" value="PROKAR_LIPOPROTEIN"/>
    <property type="match status" value="1"/>
</dbReference>
<dbReference type="AlphaFoldDB" id="A0A5Q4VFP1"/>
<protein>
    <submittedName>
        <fullName evidence="2">Uncharacterized protein</fullName>
    </submittedName>
</protein>
<dbReference type="RefSeq" id="WP_139445929.1">
    <property type="nucleotide sequence ID" value="NZ_VDMB01000002.1"/>
</dbReference>
<name>A0A5Q4VFP1_9BACT</name>
<sequence length="90" mass="9594">MKNLFYVALAASALMFTACTAEKSTPEIAADKFVKGQIVLGEGLKADTSGLTFTLIETIEETALVEVAGTISVEGQVQAVKNEKGQWEIK</sequence>
<accession>A0A5Q4VFP1</accession>
<evidence type="ECO:0000313" key="2">
    <source>
        <dbReference type="EMBL" id="TYT75778.1"/>
    </source>
</evidence>
<feature type="signal peptide" evidence="1">
    <location>
        <begin position="1"/>
        <end position="21"/>
    </location>
</feature>
<keyword evidence="1" id="KW-0732">Signal</keyword>
<gene>
    <name evidence="2" type="ORF">FIM25_02400</name>
</gene>
<reference evidence="2 3" key="1">
    <citation type="submission" date="2019-06" db="EMBL/GenBank/DDBJ databases">
        <title>Desulfobotulus mexicanus sp. nov., a novel sulfate-reducing bacterium isolated from the sediment of an alkaline crater lake in Mexico.</title>
        <authorList>
            <person name="Hirschler-Rea A."/>
        </authorList>
    </citation>
    <scope>NUCLEOTIDE SEQUENCE [LARGE SCALE GENOMIC DNA]</scope>
    <source>
        <strain evidence="2 3">PAR22N</strain>
    </source>
</reference>
<keyword evidence="3" id="KW-1185">Reference proteome</keyword>
<evidence type="ECO:0000256" key="1">
    <source>
        <dbReference type="SAM" id="SignalP"/>
    </source>
</evidence>
<dbReference type="Proteomes" id="UP000321899">
    <property type="component" value="Unassembled WGS sequence"/>
</dbReference>